<evidence type="ECO:0000313" key="1">
    <source>
        <dbReference type="EMBL" id="KAI4353067.1"/>
    </source>
</evidence>
<sequence>MRCKKHLSDFSSSVGVCASCLRERLLSLIAAQEQLQAQSARVASRASVAASDDYPRKSDPNPPPISFPRSVSPYVSRRKSDYPGTWQGHDHRGHRLFYSTPQVGPTYYSGDDVVNSGYNGRTKAGSYKRRLGKLWIFSNLFRSRSEKFEQESCEPSSTASPSWFSMIFPAGRKNRMKMGSSEDSVIKERKIHRQADRGMSPATTENFNDNFDGDDRSPSGSGYSSESSPRWRKTPAVAPPSARRSRLGHGRNLTGMAFCLSPLVRASPNRHWNSKPELAPTGETRMTAKPHLSTAASFCANRSRKLADFGRVNQNR</sequence>
<keyword evidence="2" id="KW-1185">Reference proteome</keyword>
<dbReference type="Proteomes" id="UP000828941">
    <property type="component" value="Chromosome 2"/>
</dbReference>
<dbReference type="EMBL" id="CM039427">
    <property type="protein sequence ID" value="KAI4353067.1"/>
    <property type="molecule type" value="Genomic_DNA"/>
</dbReference>
<reference evidence="1 2" key="1">
    <citation type="journal article" date="2022" name="DNA Res.">
        <title>Chromosomal-level genome assembly of the orchid tree Bauhinia variegata (Leguminosae; Cercidoideae) supports the allotetraploid origin hypothesis of Bauhinia.</title>
        <authorList>
            <person name="Zhong Y."/>
            <person name="Chen Y."/>
            <person name="Zheng D."/>
            <person name="Pang J."/>
            <person name="Liu Y."/>
            <person name="Luo S."/>
            <person name="Meng S."/>
            <person name="Qian L."/>
            <person name="Wei D."/>
            <person name="Dai S."/>
            <person name="Zhou R."/>
        </authorList>
    </citation>
    <scope>NUCLEOTIDE SEQUENCE [LARGE SCALE GENOMIC DNA]</scope>
    <source>
        <strain evidence="1">BV-YZ2020</strain>
    </source>
</reference>
<protein>
    <submittedName>
        <fullName evidence="1">Uncharacterized protein</fullName>
    </submittedName>
</protein>
<name>A0ACB9PWG3_BAUVA</name>
<accession>A0ACB9PWG3</accession>
<gene>
    <name evidence="1" type="ORF">L6164_002044</name>
</gene>
<evidence type="ECO:0000313" key="2">
    <source>
        <dbReference type="Proteomes" id="UP000828941"/>
    </source>
</evidence>
<comment type="caution">
    <text evidence="1">The sequence shown here is derived from an EMBL/GenBank/DDBJ whole genome shotgun (WGS) entry which is preliminary data.</text>
</comment>
<organism evidence="1 2">
    <name type="scientific">Bauhinia variegata</name>
    <name type="common">Purple orchid tree</name>
    <name type="synonym">Phanera variegata</name>
    <dbReference type="NCBI Taxonomy" id="167791"/>
    <lineage>
        <taxon>Eukaryota</taxon>
        <taxon>Viridiplantae</taxon>
        <taxon>Streptophyta</taxon>
        <taxon>Embryophyta</taxon>
        <taxon>Tracheophyta</taxon>
        <taxon>Spermatophyta</taxon>
        <taxon>Magnoliopsida</taxon>
        <taxon>eudicotyledons</taxon>
        <taxon>Gunneridae</taxon>
        <taxon>Pentapetalae</taxon>
        <taxon>rosids</taxon>
        <taxon>fabids</taxon>
        <taxon>Fabales</taxon>
        <taxon>Fabaceae</taxon>
        <taxon>Cercidoideae</taxon>
        <taxon>Cercideae</taxon>
        <taxon>Bauhiniinae</taxon>
        <taxon>Bauhinia</taxon>
    </lineage>
</organism>
<proteinExistence type="predicted"/>